<feature type="domain" description="Syntaxin N-terminal" evidence="2">
    <location>
        <begin position="27"/>
        <end position="154"/>
    </location>
</feature>
<dbReference type="Proteomes" id="UP000594261">
    <property type="component" value="Chromosome 6"/>
</dbReference>
<sequence>MDVEPKIQARKDLEADLEPEASQLNPTVIQNLSLFFQEVDAIKAEIKEITNLLFDLEHLNEEAMSIHSTQILCRLRDRMESDMLTVLGKDKIVKERLEELDQSNVLNCSVSEACKEGGSIDRTRMLVTSGLRVKLRDMVNDFQSLREKILLDHKEDLKRSYNTVTGEVRGQEAIDMMISGSSPCGGEKDEVGVEILEKPDLSKCPRVTPSYRDLNTNQYLASASKRTEIDRQVLNDRFICVNLDTKRSLRETTNSLVENNEKFLNKFEDEKLEEDMFVATLSSAAERAEERLRQKLEEWKLGAH</sequence>
<dbReference type="InterPro" id="IPR039774">
    <property type="entry name" value="Sin3-like"/>
</dbReference>
<proteinExistence type="predicted"/>
<dbReference type="SMART" id="SM00503">
    <property type="entry name" value="SynN"/>
    <property type="match status" value="1"/>
</dbReference>
<keyword evidence="1" id="KW-0653">Protein transport</keyword>
<accession>A0A7N2M1Y8</accession>
<feature type="domain" description="Histone deacetylase interacting" evidence="3">
    <location>
        <begin position="203"/>
        <end position="304"/>
    </location>
</feature>
<dbReference type="EnsemblPlants" id="QL06p046595:mrna">
    <property type="protein sequence ID" value="QL06p046595:mrna:CDS:2"/>
    <property type="gene ID" value="QL06p046595"/>
</dbReference>
<dbReference type="Gramene" id="QL06p046595:mrna">
    <property type="protein sequence ID" value="QL06p046595:mrna:CDS:2"/>
    <property type="gene ID" value="QL06p046595"/>
</dbReference>
<dbReference type="SUPFAM" id="SSF47661">
    <property type="entry name" value="t-snare proteins"/>
    <property type="match status" value="1"/>
</dbReference>
<reference evidence="4 5" key="1">
    <citation type="journal article" date="2016" name="G3 (Bethesda)">
        <title>First Draft Assembly and Annotation of the Genome of a California Endemic Oak Quercus lobata Nee (Fagaceae).</title>
        <authorList>
            <person name="Sork V.L."/>
            <person name="Fitz-Gibbon S.T."/>
            <person name="Puiu D."/>
            <person name="Crepeau M."/>
            <person name="Gugger P.F."/>
            <person name="Sherman R."/>
            <person name="Stevens K."/>
            <person name="Langley C.H."/>
            <person name="Pellegrini M."/>
            <person name="Salzberg S.L."/>
        </authorList>
    </citation>
    <scope>NUCLEOTIDE SEQUENCE [LARGE SCALE GENOMIC DNA]</scope>
    <source>
        <strain evidence="4 5">cv. SW786</strain>
    </source>
</reference>
<dbReference type="Pfam" id="PF00804">
    <property type="entry name" value="Syntaxin"/>
    <property type="match status" value="1"/>
</dbReference>
<dbReference type="OrthoDB" id="1512682at2759"/>
<dbReference type="InterPro" id="IPR013194">
    <property type="entry name" value="HDAC_interact_dom"/>
</dbReference>
<evidence type="ECO:0000313" key="5">
    <source>
        <dbReference type="Proteomes" id="UP000594261"/>
    </source>
</evidence>
<dbReference type="GeneID" id="115994230"/>
<dbReference type="Gene3D" id="1.20.58.70">
    <property type="match status" value="1"/>
</dbReference>
<dbReference type="GO" id="GO:0003714">
    <property type="term" value="F:transcription corepressor activity"/>
    <property type="evidence" value="ECO:0007669"/>
    <property type="project" value="InterPro"/>
</dbReference>
<dbReference type="InterPro" id="IPR006011">
    <property type="entry name" value="Syntaxin_N"/>
</dbReference>
<dbReference type="GO" id="GO:0000118">
    <property type="term" value="C:histone deacetylase complex"/>
    <property type="evidence" value="ECO:0007669"/>
    <property type="project" value="TreeGrafter"/>
</dbReference>
<dbReference type="InParanoid" id="A0A7N2M1Y8"/>
<dbReference type="PANTHER" id="PTHR12346:SF8">
    <property type="entry name" value="PAIRED AMPHIPATHIC HELIX PROTEIN SIN3-LIKE 2"/>
    <property type="match status" value="1"/>
</dbReference>
<evidence type="ECO:0000259" key="3">
    <source>
        <dbReference type="SMART" id="SM00761"/>
    </source>
</evidence>
<dbReference type="SMART" id="SM00761">
    <property type="entry name" value="HDAC_interact"/>
    <property type="match status" value="1"/>
</dbReference>
<keyword evidence="1" id="KW-0813">Transport</keyword>
<name>A0A7N2M1Y8_QUELO</name>
<protein>
    <submittedName>
        <fullName evidence="4">Uncharacterized protein</fullName>
    </submittedName>
</protein>
<dbReference type="KEGG" id="qlo:115994230"/>
<reference evidence="4" key="2">
    <citation type="submission" date="2021-01" db="UniProtKB">
        <authorList>
            <consortium name="EnsemblPlants"/>
        </authorList>
    </citation>
    <scope>IDENTIFICATION</scope>
</reference>
<evidence type="ECO:0000259" key="2">
    <source>
        <dbReference type="SMART" id="SM00503"/>
    </source>
</evidence>
<evidence type="ECO:0000313" key="4">
    <source>
        <dbReference type="EnsemblPlants" id="QL06p046595:mrna:CDS:2"/>
    </source>
</evidence>
<keyword evidence="5" id="KW-1185">Reference proteome</keyword>
<dbReference type="GO" id="GO:0016020">
    <property type="term" value="C:membrane"/>
    <property type="evidence" value="ECO:0007669"/>
    <property type="project" value="InterPro"/>
</dbReference>
<dbReference type="EMBL" id="LRBV02000006">
    <property type="status" value="NOT_ANNOTATED_CDS"/>
    <property type="molecule type" value="Genomic_DNA"/>
</dbReference>
<dbReference type="GO" id="GO:0000785">
    <property type="term" value="C:chromatin"/>
    <property type="evidence" value="ECO:0007669"/>
    <property type="project" value="TreeGrafter"/>
</dbReference>
<organism evidence="4 5">
    <name type="scientific">Quercus lobata</name>
    <name type="common">Valley oak</name>
    <dbReference type="NCBI Taxonomy" id="97700"/>
    <lineage>
        <taxon>Eukaryota</taxon>
        <taxon>Viridiplantae</taxon>
        <taxon>Streptophyta</taxon>
        <taxon>Embryophyta</taxon>
        <taxon>Tracheophyta</taxon>
        <taxon>Spermatophyta</taxon>
        <taxon>Magnoliopsida</taxon>
        <taxon>eudicotyledons</taxon>
        <taxon>Gunneridae</taxon>
        <taxon>Pentapetalae</taxon>
        <taxon>rosids</taxon>
        <taxon>fabids</taxon>
        <taxon>Fagales</taxon>
        <taxon>Fagaceae</taxon>
        <taxon>Quercus</taxon>
    </lineage>
</organism>
<dbReference type="RefSeq" id="XP_030974153.1">
    <property type="nucleotide sequence ID" value="XM_031118293.1"/>
</dbReference>
<dbReference type="GO" id="GO:0016192">
    <property type="term" value="P:vesicle-mediated transport"/>
    <property type="evidence" value="ECO:0007669"/>
    <property type="project" value="InterPro"/>
</dbReference>
<evidence type="ECO:0000256" key="1">
    <source>
        <dbReference type="ARBA" id="ARBA00022927"/>
    </source>
</evidence>
<dbReference type="InterPro" id="IPR010989">
    <property type="entry name" value="SNARE"/>
</dbReference>
<dbReference type="GO" id="GO:0015031">
    <property type="term" value="P:protein transport"/>
    <property type="evidence" value="ECO:0007669"/>
    <property type="project" value="UniProtKB-KW"/>
</dbReference>
<dbReference type="GO" id="GO:0000122">
    <property type="term" value="P:negative regulation of transcription by RNA polymerase II"/>
    <property type="evidence" value="ECO:0007669"/>
    <property type="project" value="TreeGrafter"/>
</dbReference>
<dbReference type="Pfam" id="PF08295">
    <property type="entry name" value="Sin3_corepress"/>
    <property type="match status" value="1"/>
</dbReference>
<gene>
    <name evidence="4" type="primary">LOC115994230</name>
</gene>
<dbReference type="AlphaFoldDB" id="A0A7N2M1Y8"/>
<dbReference type="PANTHER" id="PTHR12346">
    <property type="entry name" value="SIN3B-RELATED"/>
    <property type="match status" value="1"/>
</dbReference>